<evidence type="ECO:0000256" key="1">
    <source>
        <dbReference type="SAM" id="MobiDB-lite"/>
    </source>
</evidence>
<name>A0A514JKQ2_9ACTN</name>
<keyword evidence="3" id="KW-1185">Reference proteome</keyword>
<gene>
    <name evidence="2" type="ORF">CD934_03940</name>
</gene>
<dbReference type="KEGG" id="sast:CD934_03940"/>
<dbReference type="EMBL" id="CP022310">
    <property type="protein sequence ID" value="QDI67916.1"/>
    <property type="molecule type" value="Genomic_DNA"/>
</dbReference>
<reference evidence="2 3" key="1">
    <citation type="submission" date="2017-07" db="EMBL/GenBank/DDBJ databases">
        <title>The Complete Genome of Streptomyces asterosporus-ZSY.</title>
        <authorList>
            <person name="Zhang S."/>
        </authorList>
    </citation>
    <scope>NUCLEOTIDE SEQUENCE [LARGE SCALE GENOMIC DNA]</scope>
    <source>
        <strain evidence="2 3">DSM 41452</strain>
    </source>
</reference>
<dbReference type="Proteomes" id="UP000316215">
    <property type="component" value="Chromosome"/>
</dbReference>
<organism evidence="2 3">
    <name type="scientific">Streptomyces calvus</name>
    <dbReference type="NCBI Taxonomy" id="67282"/>
    <lineage>
        <taxon>Bacteria</taxon>
        <taxon>Bacillati</taxon>
        <taxon>Actinomycetota</taxon>
        <taxon>Actinomycetes</taxon>
        <taxon>Kitasatosporales</taxon>
        <taxon>Streptomycetaceae</taxon>
        <taxon>Streptomyces</taxon>
    </lineage>
</organism>
<feature type="region of interest" description="Disordered" evidence="1">
    <location>
        <begin position="42"/>
        <end position="67"/>
    </location>
</feature>
<sequence>MPGATTTDHRKGTVPVWTLATGDVRVPALAEDGPMTAERLAEPRSVPAALADDPIAPSPVPTSNSRP</sequence>
<proteinExistence type="predicted"/>
<dbReference type="AlphaFoldDB" id="A0A514JKQ2"/>
<protein>
    <submittedName>
        <fullName evidence="2">Uncharacterized protein</fullName>
    </submittedName>
</protein>
<accession>A0A514JKQ2</accession>
<evidence type="ECO:0000313" key="3">
    <source>
        <dbReference type="Proteomes" id="UP000316215"/>
    </source>
</evidence>
<evidence type="ECO:0000313" key="2">
    <source>
        <dbReference type="EMBL" id="QDI67916.1"/>
    </source>
</evidence>